<gene>
    <name evidence="2" type="ORF">FHS89_003255</name>
</gene>
<evidence type="ECO:0000259" key="1">
    <source>
        <dbReference type="Pfam" id="PF00668"/>
    </source>
</evidence>
<dbReference type="Proteomes" id="UP000553766">
    <property type="component" value="Unassembled WGS sequence"/>
</dbReference>
<dbReference type="GO" id="GO:0044550">
    <property type="term" value="P:secondary metabolite biosynthetic process"/>
    <property type="evidence" value="ECO:0007669"/>
    <property type="project" value="TreeGrafter"/>
</dbReference>
<feature type="domain" description="Condensation" evidence="1">
    <location>
        <begin position="9"/>
        <end position="441"/>
    </location>
</feature>
<dbReference type="AlphaFoldDB" id="A0A840WQ93"/>
<organism evidence="2 3">
    <name type="scientific">Rubricella aquisinus</name>
    <dbReference type="NCBI Taxonomy" id="2028108"/>
    <lineage>
        <taxon>Bacteria</taxon>
        <taxon>Pseudomonadati</taxon>
        <taxon>Pseudomonadota</taxon>
        <taxon>Alphaproteobacteria</taxon>
        <taxon>Rhodobacterales</taxon>
        <taxon>Paracoccaceae</taxon>
        <taxon>Rubricella</taxon>
    </lineage>
</organism>
<keyword evidence="3" id="KW-1185">Reference proteome</keyword>
<dbReference type="GO" id="GO:0043041">
    <property type="term" value="P:amino acid activation for nonribosomal peptide biosynthetic process"/>
    <property type="evidence" value="ECO:0007669"/>
    <property type="project" value="TreeGrafter"/>
</dbReference>
<dbReference type="InterPro" id="IPR023213">
    <property type="entry name" value="CAT-like_dom_sf"/>
</dbReference>
<dbReference type="GO" id="GO:0031177">
    <property type="term" value="F:phosphopantetheine binding"/>
    <property type="evidence" value="ECO:0007669"/>
    <property type="project" value="TreeGrafter"/>
</dbReference>
<name>A0A840WQ93_9RHOB</name>
<reference evidence="2 3" key="1">
    <citation type="submission" date="2020-08" db="EMBL/GenBank/DDBJ databases">
        <title>Genomic Encyclopedia of Type Strains, Phase IV (KMG-IV): sequencing the most valuable type-strain genomes for metagenomic binning, comparative biology and taxonomic classification.</title>
        <authorList>
            <person name="Goeker M."/>
        </authorList>
    </citation>
    <scope>NUCLEOTIDE SEQUENCE [LARGE SCALE GENOMIC DNA]</scope>
    <source>
        <strain evidence="2 3">DSM 103377</strain>
    </source>
</reference>
<dbReference type="SUPFAM" id="SSF52777">
    <property type="entry name" value="CoA-dependent acyltransferases"/>
    <property type="match status" value="2"/>
</dbReference>
<dbReference type="EMBL" id="JACIJS010000018">
    <property type="protein sequence ID" value="MBB5517208.1"/>
    <property type="molecule type" value="Genomic_DNA"/>
</dbReference>
<dbReference type="RefSeq" id="WP_221229466.1">
    <property type="nucleotide sequence ID" value="NZ_JACIJS010000018.1"/>
</dbReference>
<dbReference type="Pfam" id="PF00668">
    <property type="entry name" value="Condensation"/>
    <property type="match status" value="1"/>
</dbReference>
<dbReference type="Gene3D" id="3.30.559.10">
    <property type="entry name" value="Chloramphenicol acetyltransferase-like domain"/>
    <property type="match status" value="1"/>
</dbReference>
<dbReference type="GO" id="GO:0003824">
    <property type="term" value="F:catalytic activity"/>
    <property type="evidence" value="ECO:0007669"/>
    <property type="project" value="InterPro"/>
</dbReference>
<dbReference type="InterPro" id="IPR001242">
    <property type="entry name" value="Condensation_dom"/>
</dbReference>
<sequence length="523" mass="56835">MRISQQDIQAIEPLTPLQKGMLFHSVSHGESGAYVEQLTATLSAELDDAAFRTAWDRALRDVEMLRSAFLPEQRPEPLRVVLKQAALPLEHLDWSDQDAEAQQQRLTALMTAEKDAGFDLTRPPLMRLKLVRMGAGDTRLIWTFHHLLLDGWSIPLLMQRVLSAYEAATRGTALTPPPLPGFAAYRKWMTTRPSAESYWRETLRGHAHGAPLAFGVSGLPRSRIETREYRETADHLPADLNDALARQAEHLGVTFASLVELAALMALRAFTGQSDLILGTTVSGRPHGVAGMDEMIGMFINTLPLRADLPPDRPLRDAAQTVLSRLAALQERAETPLHDIRQWARLPADESLFETIFVFENYPVAAGLSDSESALGIRDVHVEERTGYPLTIVAARTGGLSLKLIADTGYFSAPLQVEFATVLRSVCSALAVASPDQPLSALLPPRGTALPAEQGAASPNHDTSLISQVFMPHDGVALMTGSGDLDYTTLHGRVEALSRCLVGMGVCVGGYVGVLTSGGFGFV</sequence>
<proteinExistence type="predicted"/>
<accession>A0A840WQ93</accession>
<dbReference type="Gene3D" id="3.30.559.30">
    <property type="entry name" value="Nonribosomal peptide synthetase, condensation domain"/>
    <property type="match status" value="1"/>
</dbReference>
<feature type="non-terminal residue" evidence="2">
    <location>
        <position position="523"/>
    </location>
</feature>
<dbReference type="PANTHER" id="PTHR45527:SF1">
    <property type="entry name" value="FATTY ACID SYNTHASE"/>
    <property type="match status" value="1"/>
</dbReference>
<evidence type="ECO:0000313" key="2">
    <source>
        <dbReference type="EMBL" id="MBB5517208.1"/>
    </source>
</evidence>
<protein>
    <recommendedName>
        <fullName evidence="1">Condensation domain-containing protein</fullName>
    </recommendedName>
</protein>
<comment type="caution">
    <text evidence="2">The sequence shown here is derived from an EMBL/GenBank/DDBJ whole genome shotgun (WGS) entry which is preliminary data.</text>
</comment>
<dbReference type="GO" id="GO:0005737">
    <property type="term" value="C:cytoplasm"/>
    <property type="evidence" value="ECO:0007669"/>
    <property type="project" value="TreeGrafter"/>
</dbReference>
<dbReference type="PANTHER" id="PTHR45527">
    <property type="entry name" value="NONRIBOSOMAL PEPTIDE SYNTHETASE"/>
    <property type="match status" value="1"/>
</dbReference>
<evidence type="ECO:0000313" key="3">
    <source>
        <dbReference type="Proteomes" id="UP000553766"/>
    </source>
</evidence>